<sequence length="679" mass="73590">MGSRWHILPLECRPSSVPQLLTKYTFDIKAGYTIYLTDLTRVWSEVLDRRQIIKRGLDEDTSIDPSEDASQLKILLDKIQMTFQGAEGTSLELLPREGGDGLVVKANAALPSPLRPLIWPIHLELSAQEVLTEKLVLPLLGYHLALKDEIQSLIGHVRSKDHVIGKLMDKIESSGMDLGSIFPGIAGLSTGKKAGRWERAEKLVKGLGPFKEETWAEEMRARVGGAKSEREALDSIFGSNGAGPFDILGGEIAGADRASSWWENLDAPPRGSGARPEKIPTSGRKKAQTPESGSDEFQTQETPPHLKKSTKRLAREVSAARSPPLLFPKGTPAVDDTTTDDDLDAPPQRTVPHRPSVVAGKNRQSRQANSSSEEAANPRKRALQPRALKVTGGQMLKVKKQGIAEESRGVLPTKDQRDTSEPETTGDSGENLETTKAKPLSQVRYGNAVSPERHLLPDPDNDVVATNRDKSLDSRDEASPEPPSPKPKGRPSATGRNKIAPTSSVDSALGSFQTMETRPPKSKARLGTIGGKKNVLTYDAELSNESSQGATIPSPKPKPRPGTIGRKKNVAPDDIAETSPIKSGHSGKLGLIGGKGGAQKTATYPPSRKTDESEQVGVREISNGERKFSPSPPPPPQPVEAPAPPPPETEEEKANRRREELKRQLDAKSKAPVKKKRKF</sequence>
<evidence type="ECO:0000256" key="1">
    <source>
        <dbReference type="ARBA" id="ARBA00004123"/>
    </source>
</evidence>
<dbReference type="PANTHER" id="PTHR32235">
    <property type="entry name" value="NON-HOMOLOGOUS END-JOINING FACTOR 1"/>
    <property type="match status" value="1"/>
</dbReference>
<feature type="region of interest" description="Disordered" evidence="8">
    <location>
        <begin position="262"/>
        <end position="679"/>
    </location>
</feature>
<feature type="compositionally biased region" description="Basic and acidic residues" evidence="8">
    <location>
        <begin position="467"/>
        <end position="478"/>
    </location>
</feature>
<evidence type="ECO:0000256" key="2">
    <source>
        <dbReference type="ARBA" id="ARBA00022763"/>
    </source>
</evidence>
<dbReference type="Pfam" id="PF21928">
    <property type="entry name" value="XLF_CC"/>
    <property type="match status" value="1"/>
</dbReference>
<dbReference type="CDD" id="cd22285">
    <property type="entry name" value="HD_XLF_N"/>
    <property type="match status" value="1"/>
</dbReference>
<keyword evidence="3" id="KW-0238">DNA-binding</keyword>
<dbReference type="InterPro" id="IPR038051">
    <property type="entry name" value="XRCC4-like_N_sf"/>
</dbReference>
<evidence type="ECO:0000256" key="6">
    <source>
        <dbReference type="ARBA" id="ARBA00025747"/>
    </source>
</evidence>
<feature type="compositionally biased region" description="Basic and acidic residues" evidence="8">
    <location>
        <begin position="652"/>
        <end position="669"/>
    </location>
</feature>
<feature type="domain" description="XLF-like coiled-coil region" evidence="10">
    <location>
        <begin position="128"/>
        <end position="179"/>
    </location>
</feature>
<dbReference type="Pfam" id="PF09302">
    <property type="entry name" value="XLF"/>
    <property type="match status" value="1"/>
</dbReference>
<dbReference type="OrthoDB" id="2155935at2759"/>
<comment type="caution">
    <text evidence="11">The sequence shown here is derived from an EMBL/GenBank/DDBJ whole genome shotgun (WGS) entry which is preliminary data.</text>
</comment>
<dbReference type="GO" id="GO:0032807">
    <property type="term" value="C:DNA ligase IV complex"/>
    <property type="evidence" value="ECO:0007669"/>
    <property type="project" value="TreeGrafter"/>
</dbReference>
<name>A0A9P8HWF4_9PEZI</name>
<feature type="compositionally biased region" description="Polar residues" evidence="8">
    <location>
        <begin position="500"/>
        <end position="516"/>
    </location>
</feature>
<evidence type="ECO:0000256" key="5">
    <source>
        <dbReference type="ARBA" id="ARBA00023242"/>
    </source>
</evidence>
<evidence type="ECO:0000256" key="4">
    <source>
        <dbReference type="ARBA" id="ARBA00023204"/>
    </source>
</evidence>
<feature type="domain" description="XLF-like N-terminal" evidence="9">
    <location>
        <begin position="5"/>
        <end position="124"/>
    </location>
</feature>
<keyword evidence="12" id="KW-1185">Reference proteome</keyword>
<evidence type="ECO:0000256" key="8">
    <source>
        <dbReference type="SAM" id="MobiDB-lite"/>
    </source>
</evidence>
<dbReference type="AlphaFoldDB" id="A0A9P8HWF4"/>
<dbReference type="Gene3D" id="2.170.210.10">
    <property type="entry name" value="DNA double-strand break repair and VJ recombination XRCC4, N-terminal"/>
    <property type="match status" value="1"/>
</dbReference>
<dbReference type="Proteomes" id="UP000698800">
    <property type="component" value="Unassembled WGS sequence"/>
</dbReference>
<feature type="compositionally biased region" description="Polar residues" evidence="8">
    <location>
        <begin position="365"/>
        <end position="374"/>
    </location>
</feature>
<comment type="subcellular location">
    <subcellularLocation>
        <location evidence="1">Nucleus</location>
    </subcellularLocation>
</comment>
<dbReference type="EMBL" id="JAGHQL010000090">
    <property type="protein sequence ID" value="KAH0538983.1"/>
    <property type="molecule type" value="Genomic_DNA"/>
</dbReference>
<evidence type="ECO:0000256" key="3">
    <source>
        <dbReference type="ARBA" id="ARBA00023125"/>
    </source>
</evidence>
<evidence type="ECO:0000313" key="12">
    <source>
        <dbReference type="Proteomes" id="UP000698800"/>
    </source>
</evidence>
<dbReference type="GO" id="GO:0006303">
    <property type="term" value="P:double-strand break repair via nonhomologous end joining"/>
    <property type="evidence" value="ECO:0007669"/>
    <property type="project" value="TreeGrafter"/>
</dbReference>
<reference evidence="11" key="1">
    <citation type="submission" date="2021-03" db="EMBL/GenBank/DDBJ databases">
        <title>Comparative genomics and phylogenomic investigation of the class Geoglossomycetes provide insights into ecological specialization and systematics.</title>
        <authorList>
            <person name="Melie T."/>
            <person name="Pirro S."/>
            <person name="Miller A.N."/>
            <person name="Quandt A."/>
        </authorList>
    </citation>
    <scope>NUCLEOTIDE SEQUENCE</scope>
    <source>
        <strain evidence="11">GBOQ0MN5Z8</strain>
    </source>
</reference>
<feature type="compositionally biased region" description="Basic and acidic residues" evidence="8">
    <location>
        <begin position="402"/>
        <end position="420"/>
    </location>
</feature>
<dbReference type="GO" id="GO:0045027">
    <property type="term" value="F:DNA end binding"/>
    <property type="evidence" value="ECO:0007669"/>
    <property type="project" value="TreeGrafter"/>
</dbReference>
<comment type="similarity">
    <text evidence="6">Belongs to the XRCC4-XLF family. XLF subfamily.</text>
</comment>
<evidence type="ECO:0000313" key="11">
    <source>
        <dbReference type="EMBL" id="KAH0538983.1"/>
    </source>
</evidence>
<dbReference type="PANTHER" id="PTHR32235:SF1">
    <property type="entry name" value="NON-HOMOLOGOUS END-JOINING FACTOR 1"/>
    <property type="match status" value="1"/>
</dbReference>
<evidence type="ECO:0000259" key="9">
    <source>
        <dbReference type="Pfam" id="PF09302"/>
    </source>
</evidence>
<keyword evidence="2" id="KW-0227">DNA damage</keyword>
<protein>
    <recommendedName>
        <fullName evidence="7">Non-homologous end-joining factor 1</fullName>
    </recommendedName>
</protein>
<feature type="compositionally biased region" description="Polar residues" evidence="8">
    <location>
        <begin position="422"/>
        <end position="434"/>
    </location>
</feature>
<keyword evidence="4" id="KW-0234">DNA repair</keyword>
<evidence type="ECO:0000259" key="10">
    <source>
        <dbReference type="Pfam" id="PF21928"/>
    </source>
</evidence>
<accession>A0A9P8HWF4</accession>
<keyword evidence="5" id="KW-0539">Nucleus</keyword>
<evidence type="ECO:0000256" key="7">
    <source>
        <dbReference type="ARBA" id="ARBA00044529"/>
    </source>
</evidence>
<organism evidence="11 12">
    <name type="scientific">Glutinoglossum americanum</name>
    <dbReference type="NCBI Taxonomy" id="1670608"/>
    <lineage>
        <taxon>Eukaryota</taxon>
        <taxon>Fungi</taxon>
        <taxon>Dikarya</taxon>
        <taxon>Ascomycota</taxon>
        <taxon>Pezizomycotina</taxon>
        <taxon>Geoglossomycetes</taxon>
        <taxon>Geoglossales</taxon>
        <taxon>Geoglossaceae</taxon>
        <taxon>Glutinoglossum</taxon>
    </lineage>
</organism>
<dbReference type="InterPro" id="IPR053829">
    <property type="entry name" value="XLF-like_CC"/>
</dbReference>
<feature type="compositionally biased region" description="Polar residues" evidence="8">
    <location>
        <begin position="289"/>
        <end position="302"/>
    </location>
</feature>
<dbReference type="InterPro" id="IPR052287">
    <property type="entry name" value="NHEJ_factor"/>
</dbReference>
<dbReference type="InterPro" id="IPR015381">
    <property type="entry name" value="XLF-like_N"/>
</dbReference>
<gene>
    <name evidence="11" type="ORF">FGG08_004432</name>
</gene>
<feature type="compositionally biased region" description="Pro residues" evidence="8">
    <location>
        <begin position="630"/>
        <end position="647"/>
    </location>
</feature>
<proteinExistence type="inferred from homology"/>